<comment type="caution">
    <text evidence="1">The sequence shown here is derived from an EMBL/GenBank/DDBJ whole genome shotgun (WGS) entry which is preliminary data.</text>
</comment>
<name>A0A7W5AKF5_9ACTN</name>
<dbReference type="AlphaFoldDB" id="A0A7W5AKF5"/>
<protein>
    <submittedName>
        <fullName evidence="1">Uncharacterized protein</fullName>
    </submittedName>
</protein>
<evidence type="ECO:0000313" key="2">
    <source>
        <dbReference type="Proteomes" id="UP000590749"/>
    </source>
</evidence>
<dbReference type="Proteomes" id="UP000590749">
    <property type="component" value="Unassembled WGS sequence"/>
</dbReference>
<evidence type="ECO:0000313" key="1">
    <source>
        <dbReference type="EMBL" id="MBB3097715.1"/>
    </source>
</evidence>
<gene>
    <name evidence="1" type="ORF">FHR83_005399</name>
</gene>
<keyword evidence="2" id="KW-1185">Reference proteome</keyword>
<proteinExistence type="predicted"/>
<reference evidence="1 2" key="1">
    <citation type="submission" date="2020-08" db="EMBL/GenBank/DDBJ databases">
        <title>Genomic Encyclopedia of Type Strains, Phase III (KMG-III): the genomes of soil and plant-associated and newly described type strains.</title>
        <authorList>
            <person name="Whitman W."/>
        </authorList>
    </citation>
    <scope>NUCLEOTIDE SEQUENCE [LARGE SCALE GENOMIC DNA]</scope>
    <source>
        <strain evidence="1 2">CECT 3287</strain>
    </source>
</reference>
<organism evidence="1 2">
    <name type="scientific">Actinoplanes campanulatus</name>
    <dbReference type="NCBI Taxonomy" id="113559"/>
    <lineage>
        <taxon>Bacteria</taxon>
        <taxon>Bacillati</taxon>
        <taxon>Actinomycetota</taxon>
        <taxon>Actinomycetes</taxon>
        <taxon>Micromonosporales</taxon>
        <taxon>Micromonosporaceae</taxon>
        <taxon>Actinoplanes</taxon>
    </lineage>
</organism>
<accession>A0A7W5AKF5</accession>
<sequence length="87" mass="9634">MRGTSKPTHVRIPPSCCTGWYFEHTTECPSPRAARPCSDCGADPSSGHNPHTCSWYWSDDDTSAFIGMRPDAARWPGRAGDNQSEDY</sequence>
<dbReference type="RefSeq" id="WP_183223106.1">
    <property type="nucleotide sequence ID" value="NZ_BMPW01000019.1"/>
</dbReference>
<dbReference type="EMBL" id="JACHXF010000012">
    <property type="protein sequence ID" value="MBB3097715.1"/>
    <property type="molecule type" value="Genomic_DNA"/>
</dbReference>